<proteinExistence type="predicted"/>
<comment type="caution">
    <text evidence="3">The sequence shown here is derived from an EMBL/GenBank/DDBJ whole genome shotgun (WGS) entry which is preliminary data.</text>
</comment>
<dbReference type="SUPFAM" id="SSF53098">
    <property type="entry name" value="Ribonuclease H-like"/>
    <property type="match status" value="1"/>
</dbReference>
<evidence type="ECO:0008006" key="5">
    <source>
        <dbReference type="Google" id="ProtNLM"/>
    </source>
</evidence>
<organism evidence="3 4">
    <name type="scientific">Eleusine coracana subsp. coracana</name>
    <dbReference type="NCBI Taxonomy" id="191504"/>
    <lineage>
        <taxon>Eukaryota</taxon>
        <taxon>Viridiplantae</taxon>
        <taxon>Streptophyta</taxon>
        <taxon>Embryophyta</taxon>
        <taxon>Tracheophyta</taxon>
        <taxon>Spermatophyta</taxon>
        <taxon>Magnoliopsida</taxon>
        <taxon>Liliopsida</taxon>
        <taxon>Poales</taxon>
        <taxon>Poaceae</taxon>
        <taxon>PACMAD clade</taxon>
        <taxon>Chloridoideae</taxon>
        <taxon>Cynodonteae</taxon>
        <taxon>Eleusininae</taxon>
        <taxon>Eleusine</taxon>
    </lineage>
</organism>
<evidence type="ECO:0000313" key="4">
    <source>
        <dbReference type="Proteomes" id="UP001054889"/>
    </source>
</evidence>
<name>A0AAV5FBR6_ELECO</name>
<protein>
    <recommendedName>
        <fullName evidence="5">3'-5' exonuclease domain-containing protein</fullName>
    </recommendedName>
</protein>
<dbReference type="GO" id="GO:0005737">
    <property type="term" value="C:cytoplasm"/>
    <property type="evidence" value="ECO:0007669"/>
    <property type="project" value="TreeGrafter"/>
</dbReference>
<gene>
    <name evidence="3" type="primary">gb20551</name>
    <name evidence="3" type="ORF">PR202_gb20551</name>
</gene>
<dbReference type="InterPro" id="IPR012337">
    <property type="entry name" value="RNaseH-like_sf"/>
</dbReference>
<dbReference type="Gene3D" id="3.30.420.10">
    <property type="entry name" value="Ribonuclease H-like superfamily/Ribonuclease H"/>
    <property type="match status" value="1"/>
</dbReference>
<keyword evidence="4" id="KW-1185">Reference proteome</keyword>
<sequence>MSSLYGVPTSPTTHLTVRFGSAMIETTVTRDAAGDDLIGFAREVLGLTMEKPYNVTMSNWEKHDLDVAQIQYACIDAYVSYKLGEKVLPD</sequence>
<dbReference type="EMBL" id="BQKI01000083">
    <property type="protein sequence ID" value="GJN32077.1"/>
    <property type="molecule type" value="Genomic_DNA"/>
</dbReference>
<dbReference type="InterPro" id="IPR051132">
    <property type="entry name" value="3-5_Exonuclease_domain"/>
</dbReference>
<dbReference type="GO" id="GO:0003676">
    <property type="term" value="F:nucleic acid binding"/>
    <property type="evidence" value="ECO:0007669"/>
    <property type="project" value="InterPro"/>
</dbReference>
<accession>A0AAV5FBR6</accession>
<dbReference type="InterPro" id="IPR036397">
    <property type="entry name" value="RNaseH_sf"/>
</dbReference>
<reference evidence="3" key="2">
    <citation type="submission" date="2021-12" db="EMBL/GenBank/DDBJ databases">
        <title>Resequencing data analysis of finger millet.</title>
        <authorList>
            <person name="Hatakeyama M."/>
            <person name="Aluri S."/>
            <person name="Balachadran M.T."/>
            <person name="Sivarajan S.R."/>
            <person name="Poveda L."/>
            <person name="Shimizu-Inatsugi R."/>
            <person name="Schlapbach R."/>
            <person name="Sreeman S.M."/>
            <person name="Shimizu K.K."/>
        </authorList>
    </citation>
    <scope>NUCLEOTIDE SEQUENCE</scope>
</reference>
<dbReference type="Proteomes" id="UP001054889">
    <property type="component" value="Unassembled WGS sequence"/>
</dbReference>
<evidence type="ECO:0000256" key="2">
    <source>
        <dbReference type="ARBA" id="ARBA00022801"/>
    </source>
</evidence>
<evidence type="ECO:0000313" key="3">
    <source>
        <dbReference type="EMBL" id="GJN32077.1"/>
    </source>
</evidence>
<dbReference type="AlphaFoldDB" id="A0AAV5FBR6"/>
<dbReference type="PANTHER" id="PTHR13620:SF121">
    <property type="entry name" value="EMB|CAB82946.1-RELATED"/>
    <property type="match status" value="1"/>
</dbReference>
<keyword evidence="2" id="KW-0378">Hydrolase</keyword>
<keyword evidence="1" id="KW-0540">Nuclease</keyword>
<dbReference type="PANTHER" id="PTHR13620">
    <property type="entry name" value="3-5 EXONUCLEASE"/>
    <property type="match status" value="1"/>
</dbReference>
<dbReference type="GO" id="GO:0005634">
    <property type="term" value="C:nucleus"/>
    <property type="evidence" value="ECO:0007669"/>
    <property type="project" value="TreeGrafter"/>
</dbReference>
<dbReference type="GO" id="GO:0008408">
    <property type="term" value="F:3'-5' exonuclease activity"/>
    <property type="evidence" value="ECO:0007669"/>
    <property type="project" value="TreeGrafter"/>
</dbReference>
<reference evidence="3" key="1">
    <citation type="journal article" date="2018" name="DNA Res.">
        <title>Multiple hybrid de novo genome assembly of finger millet, an orphan allotetraploid crop.</title>
        <authorList>
            <person name="Hatakeyama M."/>
            <person name="Aluri S."/>
            <person name="Balachadran M.T."/>
            <person name="Sivarajan S.R."/>
            <person name="Patrignani A."/>
            <person name="Gruter S."/>
            <person name="Poveda L."/>
            <person name="Shimizu-Inatsugi R."/>
            <person name="Baeten J."/>
            <person name="Francoijs K.J."/>
            <person name="Nataraja K.N."/>
            <person name="Reddy Y.A.N."/>
            <person name="Phadnis S."/>
            <person name="Ravikumar R.L."/>
            <person name="Schlapbach R."/>
            <person name="Sreeman S.M."/>
            <person name="Shimizu K.K."/>
        </authorList>
    </citation>
    <scope>NUCLEOTIDE SEQUENCE</scope>
</reference>
<evidence type="ECO:0000256" key="1">
    <source>
        <dbReference type="ARBA" id="ARBA00022722"/>
    </source>
</evidence>